<evidence type="ECO:0000256" key="4">
    <source>
        <dbReference type="ARBA" id="ARBA00022692"/>
    </source>
</evidence>
<feature type="transmembrane region" description="Helical" evidence="9">
    <location>
        <begin position="393"/>
        <end position="411"/>
    </location>
</feature>
<dbReference type="Pfam" id="PF01794">
    <property type="entry name" value="Ferric_reduct"/>
    <property type="match status" value="1"/>
</dbReference>
<name>A0A1Z8JKC9_PICKU</name>
<dbReference type="GO" id="GO:0006826">
    <property type="term" value="P:iron ion transport"/>
    <property type="evidence" value="ECO:0007669"/>
    <property type="project" value="TreeGrafter"/>
</dbReference>
<dbReference type="EMBL" id="NHMM01000006">
    <property type="protein sequence ID" value="OUT21035.1"/>
    <property type="molecule type" value="Genomic_DNA"/>
</dbReference>
<keyword evidence="5" id="KW-0274">FAD</keyword>
<dbReference type="PANTHER" id="PTHR32361:SF9">
    <property type="entry name" value="FERRIC REDUCTASE TRANSMEMBRANE COMPONENT 3-RELATED"/>
    <property type="match status" value="1"/>
</dbReference>
<proteinExistence type="predicted"/>
<evidence type="ECO:0000256" key="9">
    <source>
        <dbReference type="SAM" id="Phobius"/>
    </source>
</evidence>
<dbReference type="InterPro" id="IPR051410">
    <property type="entry name" value="Ferric/Cupric_Reductase"/>
</dbReference>
<evidence type="ECO:0000256" key="1">
    <source>
        <dbReference type="ARBA" id="ARBA00004141"/>
    </source>
</evidence>
<dbReference type="GO" id="GO:0006879">
    <property type="term" value="P:intracellular iron ion homeostasis"/>
    <property type="evidence" value="ECO:0007669"/>
    <property type="project" value="TreeGrafter"/>
</dbReference>
<dbReference type="Proteomes" id="UP000195871">
    <property type="component" value="Unassembled WGS sequence"/>
</dbReference>
<accession>A0A1Z8JKC9</accession>
<keyword evidence="6 9" id="KW-1133">Transmembrane helix</keyword>
<dbReference type="GO" id="GO:0000293">
    <property type="term" value="F:ferric-chelate reductase activity"/>
    <property type="evidence" value="ECO:0007669"/>
    <property type="project" value="TreeGrafter"/>
</dbReference>
<sequence>MRHQGESKQHRFVIVGEKFRPKFTSQSVNNLLMITGSTPPHDDVRVHLVRDGLYATKKSLTQLPINKMNWKRSLLTFSLLDTVSALQGITMNMYPPDPCGSICFKYFKGFILDCSVILTDEELAMAKPKSSHDKPTKVNNSVSCLSNNEHYLNSVAWCFETQCSNFSDVSLAEVNRVWSKSYPVSNYSFVDALAMGKPTEVANMNLNPNMTYGLLVNETEFYISYKSADGIFLAENTQAKMALSLVMITWSLVLFGMFYNISEKFHLGERLLPRSFFIFLRKNIIYPALFRKKCAVPISLGEGLPIDYAPPRIVSLTILLYYAINLIFCAVPYSYFNLFNRYPHDRFSVLCLYVGNRTGFLAFANMPVLVLFASRNNIFQWLTGWSYATFQHYHRHVAIICLLETIAHSVIYTATYARLHIYSIEAAKPYFWWGIISTIVGSLIPIFSILKLRISRYEFFLAIHYVMAILFLVTAHLHLLKKTGSKWGYPDWLYLSYALWFFDLFMRTLRILRLKFQGYRSKALVELVDKESRTIKITYDVGNAKQNYLSNYYYLYFFTVAPFFTSHPFTAAEWSSQNDVEEISDSSDESEKLVARETTFSNSSKLSFYVKCMKGTTNEIFRKLEKNNYNPLEIYSLLEGPYGSYERDMYDDFDFVMILTGGIGNTIVLNHLRYFLDYRSTKSIQSNSSVKIQVLHVDRFSQRLAYLKEKIQSLITLNVSHDVKVDLHNTSHQGHVNIREYLKKYIEHIETEYPTGIRRVAVISCGPAKFNDVSRHACVELQKKIVDNTIVTYISDPFEW</sequence>
<dbReference type="SFLD" id="SFLDG01168">
    <property type="entry name" value="Ferric_reductase_subgroup_(FRE"/>
    <property type="match status" value="1"/>
</dbReference>
<dbReference type="AlphaFoldDB" id="A0A1Z8JKC9"/>
<dbReference type="InterPro" id="IPR013130">
    <property type="entry name" value="Fe3_Rdtase_TM_dom"/>
</dbReference>
<dbReference type="CDD" id="cd06186">
    <property type="entry name" value="NOX_Duox_like_FAD_NADP"/>
    <property type="match status" value="1"/>
</dbReference>
<evidence type="ECO:0000313" key="12">
    <source>
        <dbReference type="Proteomes" id="UP000195871"/>
    </source>
</evidence>
<feature type="transmembrane region" description="Helical" evidence="9">
    <location>
        <begin position="241"/>
        <end position="261"/>
    </location>
</feature>
<keyword evidence="4 9" id="KW-0812">Transmembrane</keyword>
<dbReference type="VEuPathDB" id="FungiDB:C5L36_0B07970"/>
<dbReference type="SFLD" id="SFLDS00052">
    <property type="entry name" value="Ferric_Reductase_Domain"/>
    <property type="match status" value="1"/>
</dbReference>
<feature type="transmembrane region" description="Helical" evidence="9">
    <location>
        <begin position="492"/>
        <end position="512"/>
    </location>
</feature>
<gene>
    <name evidence="11" type="ORF">CAS74_004033</name>
</gene>
<keyword evidence="7" id="KW-0406">Ion transport</keyword>
<reference evidence="11 12" key="1">
    <citation type="submission" date="2017-05" db="EMBL/GenBank/DDBJ databases">
        <title>The Genome Sequence of Candida krusei Ckrusei653.</title>
        <authorList>
            <person name="Cuomo C."/>
            <person name="Forche A."/>
            <person name="Young S."/>
            <person name="Abouelleil A."/>
            <person name="Cao P."/>
            <person name="Chapman S."/>
            <person name="Cusick C."/>
            <person name="Shea T."/>
            <person name="Nusbaum C."/>
            <person name="Birren B."/>
        </authorList>
    </citation>
    <scope>NUCLEOTIDE SEQUENCE [LARGE SCALE GENOMIC DNA]</scope>
    <source>
        <strain evidence="11 12">Ckrusei653</strain>
    </source>
</reference>
<feature type="transmembrane region" description="Helical" evidence="9">
    <location>
        <begin position="347"/>
        <end position="372"/>
    </location>
</feature>
<keyword evidence="3" id="KW-0285">Flavoprotein</keyword>
<organism evidence="11 12">
    <name type="scientific">Pichia kudriavzevii</name>
    <name type="common">Yeast</name>
    <name type="synonym">Issatchenkia orientalis</name>
    <dbReference type="NCBI Taxonomy" id="4909"/>
    <lineage>
        <taxon>Eukaryota</taxon>
        <taxon>Fungi</taxon>
        <taxon>Dikarya</taxon>
        <taxon>Ascomycota</taxon>
        <taxon>Saccharomycotina</taxon>
        <taxon>Pichiomycetes</taxon>
        <taxon>Pichiales</taxon>
        <taxon>Pichiaceae</taxon>
        <taxon>Pichia</taxon>
    </lineage>
</organism>
<dbReference type="SUPFAM" id="SSF52343">
    <property type="entry name" value="Ferredoxin reductase-like, C-terminal NADP-linked domain"/>
    <property type="match status" value="1"/>
</dbReference>
<keyword evidence="2" id="KW-0813">Transport</keyword>
<evidence type="ECO:0000256" key="8">
    <source>
        <dbReference type="ARBA" id="ARBA00023136"/>
    </source>
</evidence>
<dbReference type="GO" id="GO:0015677">
    <property type="term" value="P:copper ion import"/>
    <property type="evidence" value="ECO:0007669"/>
    <property type="project" value="TreeGrafter"/>
</dbReference>
<feature type="transmembrane region" description="Helical" evidence="9">
    <location>
        <begin position="431"/>
        <end position="452"/>
    </location>
</feature>
<evidence type="ECO:0000256" key="5">
    <source>
        <dbReference type="ARBA" id="ARBA00022827"/>
    </source>
</evidence>
<evidence type="ECO:0000313" key="11">
    <source>
        <dbReference type="EMBL" id="OUT21035.1"/>
    </source>
</evidence>
<feature type="domain" description="Ferric oxidoreductase" evidence="10">
    <location>
        <begin position="358"/>
        <end position="474"/>
    </location>
</feature>
<evidence type="ECO:0000256" key="6">
    <source>
        <dbReference type="ARBA" id="ARBA00022989"/>
    </source>
</evidence>
<evidence type="ECO:0000256" key="7">
    <source>
        <dbReference type="ARBA" id="ARBA00023065"/>
    </source>
</evidence>
<dbReference type="InterPro" id="IPR039261">
    <property type="entry name" value="FNR_nucleotide-bd"/>
</dbReference>
<evidence type="ECO:0000259" key="10">
    <source>
        <dbReference type="Pfam" id="PF01794"/>
    </source>
</evidence>
<evidence type="ECO:0000256" key="2">
    <source>
        <dbReference type="ARBA" id="ARBA00022448"/>
    </source>
</evidence>
<keyword evidence="8 9" id="KW-0472">Membrane</keyword>
<dbReference type="Gene3D" id="3.40.50.80">
    <property type="entry name" value="Nucleotide-binding domain of ferredoxin-NADP reductase (FNR) module"/>
    <property type="match status" value="1"/>
</dbReference>
<feature type="transmembrane region" description="Helical" evidence="9">
    <location>
        <begin position="459"/>
        <end position="480"/>
    </location>
</feature>
<evidence type="ECO:0000256" key="3">
    <source>
        <dbReference type="ARBA" id="ARBA00022630"/>
    </source>
</evidence>
<feature type="transmembrane region" description="Helical" evidence="9">
    <location>
        <begin position="313"/>
        <end position="335"/>
    </location>
</feature>
<dbReference type="PANTHER" id="PTHR32361">
    <property type="entry name" value="FERRIC/CUPRIC REDUCTASE TRANSMEMBRANE COMPONENT"/>
    <property type="match status" value="1"/>
</dbReference>
<protein>
    <recommendedName>
        <fullName evidence="10">Ferric oxidoreductase domain-containing protein</fullName>
    </recommendedName>
</protein>
<comment type="subcellular location">
    <subcellularLocation>
        <location evidence="1">Membrane</location>
        <topology evidence="1">Multi-pass membrane protein</topology>
    </subcellularLocation>
</comment>
<comment type="caution">
    <text evidence="11">The sequence shown here is derived from an EMBL/GenBank/DDBJ whole genome shotgun (WGS) entry which is preliminary data.</text>
</comment>
<dbReference type="GO" id="GO:0005886">
    <property type="term" value="C:plasma membrane"/>
    <property type="evidence" value="ECO:0007669"/>
    <property type="project" value="TreeGrafter"/>
</dbReference>